<sequence length="667" mass="71137">MVGDDAATAEFSAAWNDPSVVPEGSSLVYSTGRSLESFAQLIAEKSAVMAAPCHLICAVGTKIYKRKPGVSKTATAAADVSSWEEDPAWTRRLDEGWDFAAVERACAAAVDAVGHDNAHFRPREEFNEHKITVGCRDDFVQRLADLVEGATNAEGLRVKIIASGVGGWQYVDVVSDCAGKLESLEYVRQSVGVSHSRCVACGDSGNDTLMLGGENRAVVVGNAQPALMDWASAQDNCAGSKDAAVACERRMYIAGDCEARGILEGLGAFGFLGPFTEPAPAPAPAPKGPLTACYGEDAAPPFGYVHKAENLDFGIDRSGEAAIGFTSGYEKYQALSCDAPPVHKFEDCEWCKTHSCDASCPQVMPAKCADPASFGVCEPTVKGICDTLQQSHDGCTSGSKAVVEKSTEYLSVDVQNAPCAAPIMEDTLASLKKYKLAYNDWAMAFNNASQVCKVGANIREYNGISFMSMHKSLEDVERVAQDACAEDDFDAEAARPKAELGASVRNADVCSRLKDLTASMIADADTSSAQIQCFAANCVALKAAEQVKLDALVAAHAEYEAKYLAYSAAITAYNQKVSDKNTLKAAVMESYEIFNPIKTTTVAKFDKDNVVYQKFESGAAKGNCGLSDCEMESVCGYAVAADADYYVEEKGGKCVQKHKDLVEHCHK</sequence>
<gene>
    <name evidence="3" type="ORF">MSP1404_LOCUS2087</name>
</gene>
<dbReference type="Gene3D" id="3.40.50.1000">
    <property type="entry name" value="HAD superfamily/HAD-like"/>
    <property type="match status" value="1"/>
</dbReference>
<dbReference type="InterPro" id="IPR006380">
    <property type="entry name" value="SPP-like_dom"/>
</dbReference>
<dbReference type="InterPro" id="IPR023214">
    <property type="entry name" value="HAD_sf"/>
</dbReference>
<evidence type="ECO:0000256" key="1">
    <source>
        <dbReference type="ARBA" id="ARBA00022801"/>
    </source>
</evidence>
<accession>A0A7S0PMM6</accession>
<evidence type="ECO:0000313" key="3">
    <source>
        <dbReference type="EMBL" id="CAD8579267.1"/>
    </source>
</evidence>
<protein>
    <recommendedName>
        <fullName evidence="2">Sucrose phosphatase-like domain-containing protein</fullName>
    </recommendedName>
</protein>
<feature type="domain" description="Sucrose phosphatase-like" evidence="2">
    <location>
        <begin position="1"/>
        <end position="269"/>
    </location>
</feature>
<evidence type="ECO:0000259" key="2">
    <source>
        <dbReference type="Pfam" id="PF05116"/>
    </source>
</evidence>
<organism evidence="3">
    <name type="scientific">Micromonas pusilla</name>
    <name type="common">Picoplanktonic green alga</name>
    <name type="synonym">Chromulina pusilla</name>
    <dbReference type="NCBI Taxonomy" id="38833"/>
    <lineage>
        <taxon>Eukaryota</taxon>
        <taxon>Viridiplantae</taxon>
        <taxon>Chlorophyta</taxon>
        <taxon>Mamiellophyceae</taxon>
        <taxon>Mamiellales</taxon>
        <taxon>Mamiellaceae</taxon>
        <taxon>Micromonas</taxon>
    </lineage>
</organism>
<dbReference type="AlphaFoldDB" id="A0A7S0PMM6"/>
<dbReference type="EMBL" id="HBEV01002731">
    <property type="protein sequence ID" value="CAD8579267.1"/>
    <property type="molecule type" value="Transcribed_RNA"/>
</dbReference>
<dbReference type="Pfam" id="PF05116">
    <property type="entry name" value="S6PP"/>
    <property type="match status" value="1"/>
</dbReference>
<dbReference type="InterPro" id="IPR036412">
    <property type="entry name" value="HAD-like_sf"/>
</dbReference>
<proteinExistence type="predicted"/>
<keyword evidence="1" id="KW-0378">Hydrolase</keyword>
<dbReference type="GO" id="GO:0016787">
    <property type="term" value="F:hydrolase activity"/>
    <property type="evidence" value="ECO:0007669"/>
    <property type="project" value="UniProtKB-KW"/>
</dbReference>
<reference evidence="3" key="1">
    <citation type="submission" date="2021-01" db="EMBL/GenBank/DDBJ databases">
        <authorList>
            <person name="Corre E."/>
            <person name="Pelletier E."/>
            <person name="Niang G."/>
            <person name="Scheremetjew M."/>
            <person name="Finn R."/>
            <person name="Kale V."/>
            <person name="Holt S."/>
            <person name="Cochrane G."/>
            <person name="Meng A."/>
            <person name="Brown T."/>
            <person name="Cohen L."/>
        </authorList>
    </citation>
    <scope>NUCLEOTIDE SEQUENCE</scope>
    <source>
        <strain evidence="3">CCMP494</strain>
    </source>
</reference>
<dbReference type="SUPFAM" id="SSF56784">
    <property type="entry name" value="HAD-like"/>
    <property type="match status" value="1"/>
</dbReference>
<name>A0A7S0PMM6_MICPS</name>
<dbReference type="InterPro" id="IPR051518">
    <property type="entry name" value="Sucrose_Phosphatase"/>
</dbReference>
<dbReference type="PANTHER" id="PTHR46521:SF4">
    <property type="entry name" value="SUCROSE-PHOSPHATASE 2-RELATED"/>
    <property type="match status" value="1"/>
</dbReference>
<dbReference type="PANTHER" id="PTHR46521">
    <property type="entry name" value="SUCROSE-PHOSPHATASE 2-RELATED"/>
    <property type="match status" value="1"/>
</dbReference>
<dbReference type="Gene3D" id="3.90.1070.10">
    <property type="match status" value="1"/>
</dbReference>